<evidence type="ECO:0000313" key="7">
    <source>
        <dbReference type="EMBL" id="MBB4841261.1"/>
    </source>
</evidence>
<evidence type="ECO:0000256" key="2">
    <source>
        <dbReference type="ARBA" id="ARBA00022723"/>
    </source>
</evidence>
<dbReference type="GO" id="GO:0051537">
    <property type="term" value="F:2 iron, 2 sulfur cluster binding"/>
    <property type="evidence" value="ECO:0007669"/>
    <property type="project" value="UniProtKB-KW"/>
</dbReference>
<keyword evidence="4" id="KW-0408">Iron</keyword>
<protein>
    <submittedName>
        <fullName evidence="7">Phenylpropionate dioxygenase-like ring-hydroxylating dioxygenase large terminal subunit</fullName>
    </submittedName>
</protein>
<keyword evidence="2" id="KW-0479">Metal-binding</keyword>
<dbReference type="GO" id="GO:0051213">
    <property type="term" value="F:dioxygenase activity"/>
    <property type="evidence" value="ECO:0007669"/>
    <property type="project" value="UniProtKB-KW"/>
</dbReference>
<keyword evidence="5" id="KW-0411">Iron-sulfur</keyword>
<evidence type="ECO:0000256" key="1">
    <source>
        <dbReference type="ARBA" id="ARBA00022714"/>
    </source>
</evidence>
<proteinExistence type="predicted"/>
<sequence>MSEAWPVAIAQGWHPLAALDALGSKPVARRLMGTLVVLFLSAGKPVVMLDRCPHRALKLSDGCVRGGAIACPYHGWRFGADGRCVEVPGSDEVPAVSARVLPVEIRAGLVWTCLAETPPPFPRLPALLDDPALDHFRWLVAPSRMRLLDGIENMLDASHPHYVHPWFLRGTGKRRAMRVEVSLGPDGAQAVYHENARAEGIMPRLLEGKRTVSIGRYFPPTIGQLEFRTDRGLSVSLTAIFVPEDTDLVRPYALFSTRRGIAPNWLKRWVLKAFNLPLLRQDQRVLADQVEALKDWGAVDFAIGPADLIGPTVWRLANGRPQAVEQREAILYL</sequence>
<dbReference type="AlphaFoldDB" id="A0A7W7NUP7"/>
<dbReference type="EMBL" id="JACHLN010000004">
    <property type="protein sequence ID" value="MBB4841261.1"/>
    <property type="molecule type" value="Genomic_DNA"/>
</dbReference>
<keyword evidence="3" id="KW-0560">Oxidoreductase</keyword>
<keyword evidence="7" id="KW-0223">Dioxygenase</keyword>
<dbReference type="Proteomes" id="UP000575241">
    <property type="component" value="Unassembled WGS sequence"/>
</dbReference>
<accession>A0A7W7NUP7</accession>
<dbReference type="InterPro" id="IPR017941">
    <property type="entry name" value="Rieske_2Fe-2S"/>
</dbReference>
<dbReference type="PROSITE" id="PS51296">
    <property type="entry name" value="RIESKE"/>
    <property type="match status" value="1"/>
</dbReference>
<dbReference type="SUPFAM" id="SSF50022">
    <property type="entry name" value="ISP domain"/>
    <property type="match status" value="1"/>
</dbReference>
<dbReference type="InterPro" id="IPR015881">
    <property type="entry name" value="ARHD_Rieske_2Fe_2S"/>
</dbReference>
<keyword evidence="1" id="KW-0001">2Fe-2S</keyword>
<dbReference type="InterPro" id="IPR050584">
    <property type="entry name" value="Cholesterol_7-desaturase"/>
</dbReference>
<dbReference type="Gene3D" id="3.90.380.10">
    <property type="entry name" value="Naphthalene 1,2-dioxygenase Alpha Subunit, Chain A, domain 1"/>
    <property type="match status" value="1"/>
</dbReference>
<dbReference type="GO" id="GO:0005506">
    <property type="term" value="F:iron ion binding"/>
    <property type="evidence" value="ECO:0007669"/>
    <property type="project" value="InterPro"/>
</dbReference>
<organism evidence="7 8">
    <name type="scientific">Sphingomonas kyeonggiensis</name>
    <dbReference type="NCBI Taxonomy" id="1268553"/>
    <lineage>
        <taxon>Bacteria</taxon>
        <taxon>Pseudomonadati</taxon>
        <taxon>Pseudomonadota</taxon>
        <taxon>Alphaproteobacteria</taxon>
        <taxon>Sphingomonadales</taxon>
        <taxon>Sphingomonadaceae</taxon>
        <taxon>Sphingomonas</taxon>
    </lineage>
</organism>
<dbReference type="RefSeq" id="WP_184170624.1">
    <property type="nucleotide sequence ID" value="NZ_JACHLN010000004.1"/>
</dbReference>
<evidence type="ECO:0000256" key="4">
    <source>
        <dbReference type="ARBA" id="ARBA00023004"/>
    </source>
</evidence>
<name>A0A7W7NUP7_9SPHN</name>
<evidence type="ECO:0000256" key="3">
    <source>
        <dbReference type="ARBA" id="ARBA00023002"/>
    </source>
</evidence>
<evidence type="ECO:0000259" key="6">
    <source>
        <dbReference type="PROSITE" id="PS51296"/>
    </source>
</evidence>
<dbReference type="Gene3D" id="2.102.10.10">
    <property type="entry name" value="Rieske [2Fe-2S] iron-sulphur domain"/>
    <property type="match status" value="1"/>
</dbReference>
<feature type="domain" description="Rieske" evidence="6">
    <location>
        <begin position="13"/>
        <end position="112"/>
    </location>
</feature>
<evidence type="ECO:0000313" key="8">
    <source>
        <dbReference type="Proteomes" id="UP000575241"/>
    </source>
</evidence>
<reference evidence="7 8" key="1">
    <citation type="submission" date="2020-08" db="EMBL/GenBank/DDBJ databases">
        <title>Functional genomics of gut bacteria from endangered species of beetles.</title>
        <authorList>
            <person name="Carlos-Shanley C."/>
        </authorList>
    </citation>
    <scope>NUCLEOTIDE SEQUENCE [LARGE SCALE GENOMIC DNA]</scope>
    <source>
        <strain evidence="7 8">S00224</strain>
    </source>
</reference>
<dbReference type="PANTHER" id="PTHR21266:SF59">
    <property type="entry name" value="BLR4922 PROTEIN"/>
    <property type="match status" value="1"/>
</dbReference>
<dbReference type="PANTHER" id="PTHR21266">
    <property type="entry name" value="IRON-SULFUR DOMAIN CONTAINING PROTEIN"/>
    <property type="match status" value="1"/>
</dbReference>
<dbReference type="Pfam" id="PF00355">
    <property type="entry name" value="Rieske"/>
    <property type="match status" value="1"/>
</dbReference>
<dbReference type="SUPFAM" id="SSF55961">
    <property type="entry name" value="Bet v1-like"/>
    <property type="match status" value="1"/>
</dbReference>
<dbReference type="InterPro" id="IPR044043">
    <property type="entry name" value="VanA_C_cat"/>
</dbReference>
<evidence type="ECO:0000256" key="5">
    <source>
        <dbReference type="ARBA" id="ARBA00023014"/>
    </source>
</evidence>
<comment type="caution">
    <text evidence="7">The sequence shown here is derived from an EMBL/GenBank/DDBJ whole genome shotgun (WGS) entry which is preliminary data.</text>
</comment>
<keyword evidence="8" id="KW-1185">Reference proteome</keyword>
<dbReference type="PROSITE" id="PS00570">
    <property type="entry name" value="RING_HYDROXYL_ALPHA"/>
    <property type="match status" value="1"/>
</dbReference>
<dbReference type="Pfam" id="PF19112">
    <property type="entry name" value="VanA_C"/>
    <property type="match status" value="1"/>
</dbReference>
<dbReference type="InterPro" id="IPR036922">
    <property type="entry name" value="Rieske_2Fe-2S_sf"/>
</dbReference>
<gene>
    <name evidence="7" type="ORF">HNP52_004358</name>
</gene>